<dbReference type="AlphaFoldDB" id="A0A6A5ZB21"/>
<proteinExistence type="predicted"/>
<reference evidence="1" key="1">
    <citation type="journal article" date="2020" name="Stud. Mycol.">
        <title>101 Dothideomycetes genomes: a test case for predicting lifestyles and emergence of pathogens.</title>
        <authorList>
            <person name="Haridas S."/>
            <person name="Albert R."/>
            <person name="Binder M."/>
            <person name="Bloem J."/>
            <person name="Labutti K."/>
            <person name="Salamov A."/>
            <person name="Andreopoulos B."/>
            <person name="Baker S."/>
            <person name="Barry K."/>
            <person name="Bills G."/>
            <person name="Bluhm B."/>
            <person name="Cannon C."/>
            <person name="Castanera R."/>
            <person name="Culley D."/>
            <person name="Daum C."/>
            <person name="Ezra D."/>
            <person name="Gonzalez J."/>
            <person name="Henrissat B."/>
            <person name="Kuo A."/>
            <person name="Liang C."/>
            <person name="Lipzen A."/>
            <person name="Lutzoni F."/>
            <person name="Magnuson J."/>
            <person name="Mondo S."/>
            <person name="Nolan M."/>
            <person name="Ohm R."/>
            <person name="Pangilinan J."/>
            <person name="Park H.-J."/>
            <person name="Ramirez L."/>
            <person name="Alfaro M."/>
            <person name="Sun H."/>
            <person name="Tritt A."/>
            <person name="Yoshinaga Y."/>
            <person name="Zwiers L.-H."/>
            <person name="Turgeon B."/>
            <person name="Goodwin S."/>
            <person name="Spatafora J."/>
            <person name="Crous P."/>
            <person name="Grigoriev I."/>
        </authorList>
    </citation>
    <scope>NUCLEOTIDE SEQUENCE</scope>
    <source>
        <strain evidence="1">CBS 627.86</strain>
    </source>
</reference>
<dbReference type="EMBL" id="ML977322">
    <property type="protein sequence ID" value="KAF2115641.1"/>
    <property type="molecule type" value="Genomic_DNA"/>
</dbReference>
<protein>
    <submittedName>
        <fullName evidence="1">Uncharacterized protein</fullName>
    </submittedName>
</protein>
<sequence length="251" mass="28880">MESRRPVEKPDEGDICSRHDYLISRSGRIIHRSRARGPPIEQRNKITFDQIILGTVAIQRRICDDEYPRQQQCLYCRSERIIRTHVSSYYRPSALEDLKSGRGDGREFDRLPRELLFEFQQLRDGTRKDRYNLLLRTEGQYDIAFGIPVDSTTEQARKWLPTVKVVAPSMDYNIVRSWLGDCLQNYLGCKVTTLSSGQIFQLQRARLVTFLEASHQAETGNGRFPPFIALSYVLGVLLSLLSARAATITPR</sequence>
<evidence type="ECO:0000313" key="1">
    <source>
        <dbReference type="EMBL" id="KAF2115641.1"/>
    </source>
</evidence>
<keyword evidence="2" id="KW-1185">Reference proteome</keyword>
<evidence type="ECO:0000313" key="2">
    <source>
        <dbReference type="Proteomes" id="UP000799770"/>
    </source>
</evidence>
<name>A0A6A5ZB21_9PLEO</name>
<gene>
    <name evidence="1" type="ORF">BDV96DRAFT_53960</name>
</gene>
<organism evidence="1 2">
    <name type="scientific">Lophiotrema nucula</name>
    <dbReference type="NCBI Taxonomy" id="690887"/>
    <lineage>
        <taxon>Eukaryota</taxon>
        <taxon>Fungi</taxon>
        <taxon>Dikarya</taxon>
        <taxon>Ascomycota</taxon>
        <taxon>Pezizomycotina</taxon>
        <taxon>Dothideomycetes</taxon>
        <taxon>Pleosporomycetidae</taxon>
        <taxon>Pleosporales</taxon>
        <taxon>Lophiotremataceae</taxon>
        <taxon>Lophiotrema</taxon>
    </lineage>
</organism>
<accession>A0A6A5ZB21</accession>
<dbReference type="Proteomes" id="UP000799770">
    <property type="component" value="Unassembled WGS sequence"/>
</dbReference>